<name>A0A4C1TY23_EUMVA</name>
<dbReference type="EMBL" id="BGZK01000101">
    <property type="protein sequence ID" value="GBP18818.1"/>
    <property type="molecule type" value="Genomic_DNA"/>
</dbReference>
<feature type="compositionally biased region" description="Low complexity" evidence="1">
    <location>
        <begin position="96"/>
        <end position="110"/>
    </location>
</feature>
<feature type="region of interest" description="Disordered" evidence="1">
    <location>
        <begin position="86"/>
        <end position="110"/>
    </location>
</feature>
<evidence type="ECO:0000256" key="1">
    <source>
        <dbReference type="SAM" id="MobiDB-lite"/>
    </source>
</evidence>
<evidence type="ECO:0000313" key="3">
    <source>
        <dbReference type="Proteomes" id="UP000299102"/>
    </source>
</evidence>
<dbReference type="AlphaFoldDB" id="A0A4C1TY23"/>
<evidence type="ECO:0000313" key="2">
    <source>
        <dbReference type="EMBL" id="GBP18818.1"/>
    </source>
</evidence>
<comment type="caution">
    <text evidence="2">The sequence shown here is derived from an EMBL/GenBank/DDBJ whole genome shotgun (WGS) entry which is preliminary data.</text>
</comment>
<proteinExistence type="predicted"/>
<dbReference type="OrthoDB" id="10017160at2759"/>
<reference evidence="2 3" key="1">
    <citation type="journal article" date="2019" name="Commun. Biol.">
        <title>The bagworm genome reveals a unique fibroin gene that provides high tensile strength.</title>
        <authorList>
            <person name="Kono N."/>
            <person name="Nakamura H."/>
            <person name="Ohtoshi R."/>
            <person name="Tomita M."/>
            <person name="Numata K."/>
            <person name="Arakawa K."/>
        </authorList>
    </citation>
    <scope>NUCLEOTIDE SEQUENCE [LARGE SCALE GENOMIC DNA]</scope>
</reference>
<gene>
    <name evidence="2" type="ORF">EVAR_93246_1</name>
</gene>
<dbReference type="Proteomes" id="UP000299102">
    <property type="component" value="Unassembled WGS sequence"/>
</dbReference>
<sequence length="209" mass="23615">MSATTSRSVRDVFFFNGTAPRPGQPPPLININLNEDKLIVEGAIRVDVDWIETSKRALRKFDVNLTTVVLVRSEAANKVVSQTLSADRGRSESYKASSARSPQAAARPSQRAFRPRVVVYHLLLKKNDEDKSPFTLTKVPSCEGGVLRDRLRGKPPYEINHRFNDCKRDCTNLTDDLRERHPSMAKIDDNVNAVRLIIETDKRMADQQI</sequence>
<accession>A0A4C1TY23</accession>
<protein>
    <submittedName>
        <fullName evidence="2">Uncharacterized protein</fullName>
    </submittedName>
</protein>
<organism evidence="2 3">
    <name type="scientific">Eumeta variegata</name>
    <name type="common">Bagworm moth</name>
    <name type="synonym">Eumeta japonica</name>
    <dbReference type="NCBI Taxonomy" id="151549"/>
    <lineage>
        <taxon>Eukaryota</taxon>
        <taxon>Metazoa</taxon>
        <taxon>Ecdysozoa</taxon>
        <taxon>Arthropoda</taxon>
        <taxon>Hexapoda</taxon>
        <taxon>Insecta</taxon>
        <taxon>Pterygota</taxon>
        <taxon>Neoptera</taxon>
        <taxon>Endopterygota</taxon>
        <taxon>Lepidoptera</taxon>
        <taxon>Glossata</taxon>
        <taxon>Ditrysia</taxon>
        <taxon>Tineoidea</taxon>
        <taxon>Psychidae</taxon>
        <taxon>Oiketicinae</taxon>
        <taxon>Eumeta</taxon>
    </lineage>
</organism>
<keyword evidence="3" id="KW-1185">Reference proteome</keyword>